<keyword evidence="2" id="KW-1185">Reference proteome</keyword>
<name>A0A392SRQ6_9FABA</name>
<organism evidence="1 2">
    <name type="scientific">Trifolium medium</name>
    <dbReference type="NCBI Taxonomy" id="97028"/>
    <lineage>
        <taxon>Eukaryota</taxon>
        <taxon>Viridiplantae</taxon>
        <taxon>Streptophyta</taxon>
        <taxon>Embryophyta</taxon>
        <taxon>Tracheophyta</taxon>
        <taxon>Spermatophyta</taxon>
        <taxon>Magnoliopsida</taxon>
        <taxon>eudicotyledons</taxon>
        <taxon>Gunneridae</taxon>
        <taxon>Pentapetalae</taxon>
        <taxon>rosids</taxon>
        <taxon>fabids</taxon>
        <taxon>Fabales</taxon>
        <taxon>Fabaceae</taxon>
        <taxon>Papilionoideae</taxon>
        <taxon>50 kb inversion clade</taxon>
        <taxon>NPAAA clade</taxon>
        <taxon>Hologalegina</taxon>
        <taxon>IRL clade</taxon>
        <taxon>Trifolieae</taxon>
        <taxon>Trifolium</taxon>
    </lineage>
</organism>
<reference evidence="1 2" key="1">
    <citation type="journal article" date="2018" name="Front. Plant Sci.">
        <title>Red Clover (Trifolium pratense) and Zigzag Clover (T. medium) - A Picture of Genomic Similarities and Differences.</title>
        <authorList>
            <person name="Dluhosova J."/>
            <person name="Istvanek J."/>
            <person name="Nedelnik J."/>
            <person name="Repkova J."/>
        </authorList>
    </citation>
    <scope>NUCLEOTIDE SEQUENCE [LARGE SCALE GENOMIC DNA]</scope>
    <source>
        <strain evidence="2">cv. 10/8</strain>
        <tissue evidence="1">Leaf</tissue>
    </source>
</reference>
<dbReference type="AlphaFoldDB" id="A0A392SRQ6"/>
<protein>
    <submittedName>
        <fullName evidence="1">Uncharacterized protein</fullName>
    </submittedName>
</protein>
<evidence type="ECO:0000313" key="1">
    <source>
        <dbReference type="EMBL" id="MCI50600.1"/>
    </source>
</evidence>
<dbReference type="Proteomes" id="UP000265520">
    <property type="component" value="Unassembled WGS sequence"/>
</dbReference>
<comment type="caution">
    <text evidence="1">The sequence shown here is derived from an EMBL/GenBank/DDBJ whole genome shotgun (WGS) entry which is preliminary data.</text>
</comment>
<sequence length="49" mass="5411">MDLLYMRAYIVAPDAGPKVLLMSLIEQPIKSDCQDLPLDRGESGYALLS</sequence>
<proteinExistence type="predicted"/>
<accession>A0A392SRQ6</accession>
<dbReference type="EMBL" id="LXQA010418883">
    <property type="protein sequence ID" value="MCI50600.1"/>
    <property type="molecule type" value="Genomic_DNA"/>
</dbReference>
<evidence type="ECO:0000313" key="2">
    <source>
        <dbReference type="Proteomes" id="UP000265520"/>
    </source>
</evidence>
<feature type="non-terminal residue" evidence="1">
    <location>
        <position position="49"/>
    </location>
</feature>